<keyword evidence="7" id="KW-1185">Reference proteome</keyword>
<dbReference type="InterPro" id="IPR004031">
    <property type="entry name" value="PMP22/EMP/MP20/Claudin"/>
</dbReference>
<dbReference type="Pfam" id="PF13903">
    <property type="entry name" value="Claudin_2"/>
    <property type="match status" value="1"/>
</dbReference>
<proteinExistence type="predicted"/>
<evidence type="ECO:0000313" key="6">
    <source>
        <dbReference type="EMBL" id="KAK3087431.1"/>
    </source>
</evidence>
<dbReference type="Proteomes" id="UP001186944">
    <property type="component" value="Unassembled WGS sequence"/>
</dbReference>
<feature type="transmembrane region" description="Helical" evidence="5">
    <location>
        <begin position="7"/>
        <end position="25"/>
    </location>
</feature>
<evidence type="ECO:0000256" key="2">
    <source>
        <dbReference type="ARBA" id="ARBA00022692"/>
    </source>
</evidence>
<accession>A0AA89BQJ4</accession>
<keyword evidence="4 5" id="KW-0472">Membrane</keyword>
<feature type="transmembrane region" description="Helical" evidence="5">
    <location>
        <begin position="117"/>
        <end position="146"/>
    </location>
</feature>
<evidence type="ECO:0000256" key="5">
    <source>
        <dbReference type="SAM" id="Phobius"/>
    </source>
</evidence>
<feature type="transmembrane region" description="Helical" evidence="5">
    <location>
        <begin position="158"/>
        <end position="183"/>
    </location>
</feature>
<evidence type="ECO:0000313" key="7">
    <source>
        <dbReference type="Proteomes" id="UP001186944"/>
    </source>
</evidence>
<sequence length="244" mass="28779">MVISLGFFGLGFISFLLGYCTPFWLETDDRFLYRSGFQKLGLWTACFENWSYFKDYLGKQYNGCYWIFSYDLMPIWKWLNPTWLLSVQVMMTLSFCLQVVTIAVLSWYIYKGWREHIGLFGITILALIPGLTMAICITMFATYSVVDRQWIENPSKTYLSWSFAFTIVAGFLVVFGTMVLATASIESRRQFLKYGPYETTDSEIAPETNEKLSPKKRIPKWIRYFIEPPKRRRETYETNDHEFD</sequence>
<protein>
    <submittedName>
        <fullName evidence="6">Uncharacterized protein</fullName>
    </submittedName>
</protein>
<dbReference type="EMBL" id="VSWD01000011">
    <property type="protein sequence ID" value="KAK3087431.1"/>
    <property type="molecule type" value="Genomic_DNA"/>
</dbReference>
<keyword evidence="3 5" id="KW-1133">Transmembrane helix</keyword>
<evidence type="ECO:0000256" key="1">
    <source>
        <dbReference type="ARBA" id="ARBA00004141"/>
    </source>
</evidence>
<reference evidence="6" key="1">
    <citation type="submission" date="2019-08" db="EMBL/GenBank/DDBJ databases">
        <title>The improved chromosome-level genome for the pearl oyster Pinctada fucata martensii using PacBio sequencing and Hi-C.</title>
        <authorList>
            <person name="Zheng Z."/>
        </authorList>
    </citation>
    <scope>NUCLEOTIDE SEQUENCE</scope>
    <source>
        <strain evidence="6">ZZ-2019</strain>
        <tissue evidence="6">Adductor muscle</tissue>
    </source>
</reference>
<evidence type="ECO:0000256" key="4">
    <source>
        <dbReference type="ARBA" id="ARBA00023136"/>
    </source>
</evidence>
<comment type="subcellular location">
    <subcellularLocation>
        <location evidence="1">Membrane</location>
        <topology evidence="1">Multi-pass membrane protein</topology>
    </subcellularLocation>
</comment>
<dbReference type="PANTHER" id="PTHR21284">
    <property type="entry name" value="EG:80H7.2 PROTEIN"/>
    <property type="match status" value="1"/>
</dbReference>
<feature type="transmembrane region" description="Helical" evidence="5">
    <location>
        <begin position="83"/>
        <end position="110"/>
    </location>
</feature>
<dbReference type="Gene3D" id="1.20.140.150">
    <property type="match status" value="1"/>
</dbReference>
<evidence type="ECO:0000256" key="3">
    <source>
        <dbReference type="ARBA" id="ARBA00022989"/>
    </source>
</evidence>
<gene>
    <name evidence="6" type="ORF">FSP39_005856</name>
</gene>
<dbReference type="AlphaFoldDB" id="A0AA89BQJ4"/>
<dbReference type="GO" id="GO:0016020">
    <property type="term" value="C:membrane"/>
    <property type="evidence" value="ECO:0007669"/>
    <property type="project" value="UniProtKB-SubCell"/>
</dbReference>
<comment type="caution">
    <text evidence="6">The sequence shown here is derived from an EMBL/GenBank/DDBJ whole genome shotgun (WGS) entry which is preliminary data.</text>
</comment>
<keyword evidence="2 5" id="KW-0812">Transmembrane</keyword>
<organism evidence="6 7">
    <name type="scientific">Pinctada imbricata</name>
    <name type="common">Atlantic pearl-oyster</name>
    <name type="synonym">Pinctada martensii</name>
    <dbReference type="NCBI Taxonomy" id="66713"/>
    <lineage>
        <taxon>Eukaryota</taxon>
        <taxon>Metazoa</taxon>
        <taxon>Spiralia</taxon>
        <taxon>Lophotrochozoa</taxon>
        <taxon>Mollusca</taxon>
        <taxon>Bivalvia</taxon>
        <taxon>Autobranchia</taxon>
        <taxon>Pteriomorphia</taxon>
        <taxon>Pterioida</taxon>
        <taxon>Pterioidea</taxon>
        <taxon>Pteriidae</taxon>
        <taxon>Pinctada</taxon>
    </lineage>
</organism>
<name>A0AA89BQJ4_PINIB</name>
<dbReference type="PANTHER" id="PTHR21284:SF12">
    <property type="entry name" value="EG:80H7.2 PROTEIN"/>
    <property type="match status" value="1"/>
</dbReference>